<reference evidence="1" key="1">
    <citation type="submission" date="2022-06" db="EMBL/GenBank/DDBJ databases">
        <title>New cyanobacteria of genus Symplocastrum in benthos of Lake Baikal.</title>
        <authorList>
            <person name="Sorokovikova E."/>
            <person name="Tikhonova I."/>
            <person name="Krasnopeev A."/>
            <person name="Evseev P."/>
            <person name="Gladkikh A."/>
            <person name="Belykh O."/>
        </authorList>
    </citation>
    <scope>NUCLEOTIDE SEQUENCE</scope>
    <source>
        <strain evidence="1">BBK-W-15</strain>
    </source>
</reference>
<dbReference type="EMBL" id="JAMZMM010000008">
    <property type="protein sequence ID" value="MCP2727160.1"/>
    <property type="molecule type" value="Genomic_DNA"/>
</dbReference>
<evidence type="ECO:0000313" key="2">
    <source>
        <dbReference type="Proteomes" id="UP001204953"/>
    </source>
</evidence>
<keyword evidence="2" id="KW-1185">Reference proteome</keyword>
<sequence>MDLFELDSSEIEIIYKYQPQLEKLGVNLDDEYLKETIIAYSYNLESGIQAFIEYSAKGQLEKPDRYLIKALKNGWKPRNNAEAPFSPLLTAADFNTGHNQEERIENYRQLCQMVKSNFNRPRQPNHPKLRRNLSLISTIPDLATVNQFMADPILRQEMENAIIRHPEWGYEITDDGVEEIEF</sequence>
<organism evidence="1 2">
    <name type="scientific">Limnofasciculus baicalensis BBK-W-15</name>
    <dbReference type="NCBI Taxonomy" id="2699891"/>
    <lineage>
        <taxon>Bacteria</taxon>
        <taxon>Bacillati</taxon>
        <taxon>Cyanobacteriota</taxon>
        <taxon>Cyanophyceae</taxon>
        <taxon>Coleofasciculales</taxon>
        <taxon>Coleofasciculaceae</taxon>
        <taxon>Limnofasciculus</taxon>
        <taxon>Limnofasciculus baicalensis</taxon>
    </lineage>
</organism>
<proteinExistence type="predicted"/>
<dbReference type="Proteomes" id="UP001204953">
    <property type="component" value="Unassembled WGS sequence"/>
</dbReference>
<protein>
    <submittedName>
        <fullName evidence="1">Uncharacterized protein</fullName>
    </submittedName>
</protein>
<comment type="caution">
    <text evidence="1">The sequence shown here is derived from an EMBL/GenBank/DDBJ whole genome shotgun (WGS) entry which is preliminary data.</text>
</comment>
<dbReference type="RefSeq" id="WP_254009978.1">
    <property type="nucleotide sequence ID" value="NZ_JAMZMM010000008.1"/>
</dbReference>
<gene>
    <name evidence="1" type="ORF">NJ959_01560</name>
</gene>
<name>A0AAE3GM78_9CYAN</name>
<dbReference type="AlphaFoldDB" id="A0AAE3GM78"/>
<accession>A0AAE3GM78</accession>
<evidence type="ECO:0000313" key="1">
    <source>
        <dbReference type="EMBL" id="MCP2727160.1"/>
    </source>
</evidence>